<proteinExistence type="predicted"/>
<protein>
    <submittedName>
        <fullName evidence="3">Uncharacterized protein LOC130505985</fullName>
    </submittedName>
</protein>
<dbReference type="OrthoDB" id="1934719at2759"/>
<dbReference type="Pfam" id="PF00078">
    <property type="entry name" value="RVT_1"/>
    <property type="match status" value="1"/>
</dbReference>
<organism evidence="2 3">
    <name type="scientific">Raphanus sativus</name>
    <name type="common">Radish</name>
    <name type="synonym">Raphanus raphanistrum var. sativus</name>
    <dbReference type="NCBI Taxonomy" id="3726"/>
    <lineage>
        <taxon>Eukaryota</taxon>
        <taxon>Viridiplantae</taxon>
        <taxon>Streptophyta</taxon>
        <taxon>Embryophyta</taxon>
        <taxon>Tracheophyta</taxon>
        <taxon>Spermatophyta</taxon>
        <taxon>Magnoliopsida</taxon>
        <taxon>eudicotyledons</taxon>
        <taxon>Gunneridae</taxon>
        <taxon>Pentapetalae</taxon>
        <taxon>rosids</taxon>
        <taxon>malvids</taxon>
        <taxon>Brassicales</taxon>
        <taxon>Brassicaceae</taxon>
        <taxon>Brassiceae</taxon>
        <taxon>Raphanus</taxon>
    </lineage>
</organism>
<reference evidence="3" key="1">
    <citation type="submission" date="2025-08" db="UniProtKB">
        <authorList>
            <consortium name="RefSeq"/>
        </authorList>
    </citation>
    <scope>IDENTIFICATION</scope>
    <source>
        <tissue evidence="3">Leaf</tissue>
    </source>
</reference>
<evidence type="ECO:0000313" key="2">
    <source>
        <dbReference type="Proteomes" id="UP000504610"/>
    </source>
</evidence>
<gene>
    <name evidence="3" type="primary">LOC130505985</name>
</gene>
<sequence>MYKIITKIISKKLKRVLLECISPNQAAFLKGRSLGENVLLSTELIRDYQKATCQRSSMLKVDIRKAFDTVTWDFVSKVLEAQGFLPLFRTWIRECISTPRFSVAFNGELAGFFRGKKGLRQEDSISPYLFIMVMKCCLNFWRELLKIGNFVYTRNAKIRDSLIDRSPYQR</sequence>
<dbReference type="AlphaFoldDB" id="A0A9W3CYM4"/>
<keyword evidence="2" id="KW-1185">Reference proteome</keyword>
<dbReference type="InterPro" id="IPR052343">
    <property type="entry name" value="Retrotransposon-Effector_Assoc"/>
</dbReference>
<dbReference type="RefSeq" id="XP_056856566.1">
    <property type="nucleotide sequence ID" value="XM_057000586.1"/>
</dbReference>
<evidence type="ECO:0000259" key="1">
    <source>
        <dbReference type="PROSITE" id="PS50878"/>
    </source>
</evidence>
<dbReference type="PANTHER" id="PTHR46890">
    <property type="entry name" value="NON-LTR RETROLELEMENT REVERSE TRANSCRIPTASE-LIKE PROTEIN-RELATED"/>
    <property type="match status" value="1"/>
</dbReference>
<name>A0A9W3CYM4_RAPSA</name>
<feature type="domain" description="Reverse transcriptase" evidence="1">
    <location>
        <begin position="1"/>
        <end position="170"/>
    </location>
</feature>
<dbReference type="PANTHER" id="PTHR46890:SF48">
    <property type="entry name" value="RNA-DIRECTED DNA POLYMERASE"/>
    <property type="match status" value="1"/>
</dbReference>
<dbReference type="InterPro" id="IPR000477">
    <property type="entry name" value="RT_dom"/>
</dbReference>
<dbReference type="PROSITE" id="PS50878">
    <property type="entry name" value="RT_POL"/>
    <property type="match status" value="1"/>
</dbReference>
<dbReference type="KEGG" id="rsz:130505985"/>
<accession>A0A9W3CYM4</accession>
<evidence type="ECO:0000313" key="3">
    <source>
        <dbReference type="RefSeq" id="XP_056856566.1"/>
    </source>
</evidence>
<dbReference type="GeneID" id="130505985"/>
<dbReference type="Proteomes" id="UP000504610">
    <property type="component" value="Unplaced"/>
</dbReference>